<dbReference type="PANTHER" id="PTHR43464">
    <property type="entry name" value="METHYLTRANSFERASE"/>
    <property type="match status" value="1"/>
</dbReference>
<dbReference type="AlphaFoldDB" id="A0A6J6ZF75"/>
<gene>
    <name evidence="2" type="ORF">UFOPK3204_00112</name>
</gene>
<dbReference type="SUPFAM" id="SSF53335">
    <property type="entry name" value="S-adenosyl-L-methionine-dependent methyltransferases"/>
    <property type="match status" value="1"/>
</dbReference>
<dbReference type="InterPro" id="IPR029063">
    <property type="entry name" value="SAM-dependent_MTases_sf"/>
</dbReference>
<feature type="domain" description="Methyltransferase type 11" evidence="1">
    <location>
        <begin position="79"/>
        <end position="166"/>
    </location>
</feature>
<name>A0A6J6ZF75_9ZZZZ</name>
<sequence>MGREIDLLANYPQPKRDVESRGGEKTEADRAIARQFGEAFFDGDRRHGYGGFSYSPRFWQPVIPTFQEHFGLTADSSLLDVGCAKGFMMHDLAELIPGITVKGTDISQYAIEHTIDDMQEHVQVADAKSLPFDSDSFDVVISINTIHNLDREGCAQALREIERVSRGQSFVTVDAYRNDADRDRMVAWNLTAKTMMSTDEWIHFFGEAGYTGDYYWFIP</sequence>
<dbReference type="Gene3D" id="3.40.50.150">
    <property type="entry name" value="Vaccinia Virus protein VP39"/>
    <property type="match status" value="1"/>
</dbReference>
<dbReference type="GO" id="GO:0008757">
    <property type="term" value="F:S-adenosylmethionine-dependent methyltransferase activity"/>
    <property type="evidence" value="ECO:0007669"/>
    <property type="project" value="InterPro"/>
</dbReference>
<dbReference type="EMBL" id="CAFABK010000003">
    <property type="protein sequence ID" value="CAB4820292.1"/>
    <property type="molecule type" value="Genomic_DNA"/>
</dbReference>
<evidence type="ECO:0000259" key="1">
    <source>
        <dbReference type="Pfam" id="PF08241"/>
    </source>
</evidence>
<accession>A0A6J6ZF75</accession>
<dbReference type="CDD" id="cd02440">
    <property type="entry name" value="AdoMet_MTases"/>
    <property type="match status" value="1"/>
</dbReference>
<dbReference type="PANTHER" id="PTHR43464:SF83">
    <property type="entry name" value="MALONYL-[ACYL-CARRIER PROTEIN] O-METHYLTRANSFERASE"/>
    <property type="match status" value="1"/>
</dbReference>
<proteinExistence type="predicted"/>
<evidence type="ECO:0000313" key="2">
    <source>
        <dbReference type="EMBL" id="CAB4820292.1"/>
    </source>
</evidence>
<dbReference type="InterPro" id="IPR013216">
    <property type="entry name" value="Methyltransf_11"/>
</dbReference>
<protein>
    <submittedName>
        <fullName evidence="2">Unannotated protein</fullName>
    </submittedName>
</protein>
<organism evidence="2">
    <name type="scientific">freshwater metagenome</name>
    <dbReference type="NCBI Taxonomy" id="449393"/>
    <lineage>
        <taxon>unclassified sequences</taxon>
        <taxon>metagenomes</taxon>
        <taxon>ecological metagenomes</taxon>
    </lineage>
</organism>
<reference evidence="2" key="1">
    <citation type="submission" date="2020-05" db="EMBL/GenBank/DDBJ databases">
        <authorList>
            <person name="Chiriac C."/>
            <person name="Salcher M."/>
            <person name="Ghai R."/>
            <person name="Kavagutti S V."/>
        </authorList>
    </citation>
    <scope>NUCLEOTIDE SEQUENCE</scope>
</reference>
<dbReference type="Pfam" id="PF08241">
    <property type="entry name" value="Methyltransf_11"/>
    <property type="match status" value="1"/>
</dbReference>